<dbReference type="STRING" id="546871.SAMN04488543_3429"/>
<evidence type="ECO:0000313" key="9">
    <source>
        <dbReference type="EMBL" id="SDT24442.1"/>
    </source>
</evidence>
<feature type="region of interest" description="Disordered" evidence="6">
    <location>
        <begin position="186"/>
        <end position="207"/>
    </location>
</feature>
<comment type="subcellular location">
    <subcellularLocation>
        <location evidence="1">Cell membrane</location>
        <topology evidence="1">Single-pass membrane protein</topology>
    </subcellularLocation>
</comment>
<feature type="compositionally biased region" description="Low complexity" evidence="6">
    <location>
        <begin position="186"/>
        <end position="201"/>
    </location>
</feature>
<evidence type="ECO:0000256" key="3">
    <source>
        <dbReference type="ARBA" id="ARBA00022692"/>
    </source>
</evidence>
<evidence type="ECO:0000313" key="10">
    <source>
        <dbReference type="Proteomes" id="UP000199092"/>
    </source>
</evidence>
<feature type="region of interest" description="Disordered" evidence="6">
    <location>
        <begin position="131"/>
        <end position="155"/>
    </location>
</feature>
<dbReference type="RefSeq" id="WP_172826100.1">
    <property type="nucleotide sequence ID" value="NZ_LT629749.1"/>
</dbReference>
<dbReference type="PANTHER" id="PTHR33885">
    <property type="entry name" value="PHAGE SHOCK PROTEIN C"/>
    <property type="match status" value="1"/>
</dbReference>
<dbReference type="GO" id="GO:0005886">
    <property type="term" value="C:plasma membrane"/>
    <property type="evidence" value="ECO:0007669"/>
    <property type="project" value="UniProtKB-SubCell"/>
</dbReference>
<feature type="transmembrane region" description="Helical" evidence="7">
    <location>
        <begin position="106"/>
        <end position="123"/>
    </location>
</feature>
<feature type="transmembrane region" description="Helical" evidence="7">
    <location>
        <begin position="306"/>
        <end position="326"/>
    </location>
</feature>
<gene>
    <name evidence="9" type="ORF">SAMN04488543_3429</name>
</gene>
<keyword evidence="3 7" id="KW-0812">Transmembrane</keyword>
<keyword evidence="4 7" id="KW-1133">Transmembrane helix</keyword>
<proteinExistence type="predicted"/>
<feature type="transmembrane region" description="Helical" evidence="7">
    <location>
        <begin position="251"/>
        <end position="269"/>
    </location>
</feature>
<evidence type="ECO:0000256" key="2">
    <source>
        <dbReference type="ARBA" id="ARBA00022475"/>
    </source>
</evidence>
<sequence length="445" mass="46718">MSSIWTVRRSATDTKLAGVCGGVAEHWDIDPVLVRVAWALLALSGGIGVVLYVAAWLLVPVQGRPTATLDDLLGDRARRWPKEVWVALVALACLAVFAVFGSASPFGVGPAVVIACIWYFGFYKQREGATPPAPPAPVDRGRPAPDHGGIPTFVTHPGPATPFTVAAEGWRRRIEEHVRETRAAAATATATWPTPPAATSTVQDPAPDPEVVERTAFLATPDPVGLYSEPVAATALAAPVPRRLSLAARRLRLLTLLVLGLVLGGLNLADRSGVAVTPAAYAGAALLVVGLALVAATWFGRARGLLAVGLLLVPVVVLTSVAAQILPAEPFGHTQREYSRVADLPRTPEIFDSGQAEVDLSSLVLTEDASYTAQLGTGQLEVRVPDDVNVEVRYGVDLGAVEGLGQEIDSGFDLRGTEDLPAPVEGRPTLTLDLTVDAGQVAVIR</sequence>
<reference evidence="9 10" key="1">
    <citation type="submission" date="2016-10" db="EMBL/GenBank/DDBJ databases">
        <authorList>
            <person name="de Groot N.N."/>
        </authorList>
    </citation>
    <scope>NUCLEOTIDE SEQUENCE [LARGE SCALE GENOMIC DNA]</scope>
    <source>
        <strain evidence="9 10">DSM 21741</strain>
    </source>
</reference>
<keyword evidence="2" id="KW-1003">Cell membrane</keyword>
<evidence type="ECO:0000256" key="6">
    <source>
        <dbReference type="SAM" id="MobiDB-lite"/>
    </source>
</evidence>
<feature type="transmembrane region" description="Helical" evidence="7">
    <location>
        <begin position="80"/>
        <end position="100"/>
    </location>
</feature>
<evidence type="ECO:0000256" key="7">
    <source>
        <dbReference type="SAM" id="Phobius"/>
    </source>
</evidence>
<dbReference type="PANTHER" id="PTHR33885:SF3">
    <property type="entry name" value="PHAGE SHOCK PROTEIN C"/>
    <property type="match status" value="1"/>
</dbReference>
<keyword evidence="10" id="KW-1185">Reference proteome</keyword>
<keyword evidence="5 7" id="KW-0472">Membrane</keyword>
<protein>
    <submittedName>
        <fullName evidence="9">Phage shock protein PspC (Stress-responsive transcriptional regulator)</fullName>
    </submittedName>
</protein>
<evidence type="ECO:0000259" key="8">
    <source>
        <dbReference type="Pfam" id="PF04024"/>
    </source>
</evidence>
<feature type="transmembrane region" description="Helical" evidence="7">
    <location>
        <begin position="36"/>
        <end position="59"/>
    </location>
</feature>
<dbReference type="EMBL" id="LT629749">
    <property type="protein sequence ID" value="SDT24442.1"/>
    <property type="molecule type" value="Genomic_DNA"/>
</dbReference>
<dbReference type="InterPro" id="IPR007168">
    <property type="entry name" value="Phageshock_PspC_N"/>
</dbReference>
<feature type="transmembrane region" description="Helical" evidence="7">
    <location>
        <begin position="281"/>
        <end position="299"/>
    </location>
</feature>
<dbReference type="Pfam" id="PF04024">
    <property type="entry name" value="PspC"/>
    <property type="match status" value="1"/>
</dbReference>
<organism evidence="9 10">
    <name type="scientific">Friedmanniella luteola</name>
    <dbReference type="NCBI Taxonomy" id="546871"/>
    <lineage>
        <taxon>Bacteria</taxon>
        <taxon>Bacillati</taxon>
        <taxon>Actinomycetota</taxon>
        <taxon>Actinomycetes</taxon>
        <taxon>Propionibacteriales</taxon>
        <taxon>Nocardioidaceae</taxon>
        <taxon>Friedmanniella</taxon>
    </lineage>
</organism>
<dbReference type="AlphaFoldDB" id="A0A1H1YSY0"/>
<evidence type="ECO:0000256" key="5">
    <source>
        <dbReference type="ARBA" id="ARBA00023136"/>
    </source>
</evidence>
<name>A0A1H1YSY0_9ACTN</name>
<feature type="domain" description="Phage shock protein PspC N-terminal" evidence="8">
    <location>
        <begin position="7"/>
        <end position="61"/>
    </location>
</feature>
<evidence type="ECO:0000256" key="4">
    <source>
        <dbReference type="ARBA" id="ARBA00022989"/>
    </source>
</evidence>
<evidence type="ECO:0000256" key="1">
    <source>
        <dbReference type="ARBA" id="ARBA00004162"/>
    </source>
</evidence>
<dbReference type="Proteomes" id="UP000199092">
    <property type="component" value="Chromosome I"/>
</dbReference>
<accession>A0A1H1YSY0</accession>
<dbReference type="InterPro" id="IPR052027">
    <property type="entry name" value="PspC"/>
</dbReference>